<evidence type="ECO:0000313" key="1">
    <source>
        <dbReference type="EMBL" id="GBP16242.1"/>
    </source>
</evidence>
<comment type="caution">
    <text evidence="1">The sequence shown here is derived from an EMBL/GenBank/DDBJ whole genome shotgun (WGS) entry which is preliminary data.</text>
</comment>
<sequence>MAPIKKSPAQPSLSYLSVIEKIPSRDTKWERSRVTPVTPHNLLLCKSFTPLTCSGRSTAFLDYSPGS</sequence>
<keyword evidence="2" id="KW-1185">Reference proteome</keyword>
<gene>
    <name evidence="1" type="ORF">EVAR_93611_1</name>
</gene>
<proteinExistence type="predicted"/>
<organism evidence="1 2">
    <name type="scientific">Eumeta variegata</name>
    <name type="common">Bagworm moth</name>
    <name type="synonym">Eumeta japonica</name>
    <dbReference type="NCBI Taxonomy" id="151549"/>
    <lineage>
        <taxon>Eukaryota</taxon>
        <taxon>Metazoa</taxon>
        <taxon>Ecdysozoa</taxon>
        <taxon>Arthropoda</taxon>
        <taxon>Hexapoda</taxon>
        <taxon>Insecta</taxon>
        <taxon>Pterygota</taxon>
        <taxon>Neoptera</taxon>
        <taxon>Endopterygota</taxon>
        <taxon>Lepidoptera</taxon>
        <taxon>Glossata</taxon>
        <taxon>Ditrysia</taxon>
        <taxon>Tineoidea</taxon>
        <taxon>Psychidae</taxon>
        <taxon>Oiketicinae</taxon>
        <taxon>Eumeta</taxon>
    </lineage>
</organism>
<dbReference type="EMBL" id="BGZK01000078">
    <property type="protein sequence ID" value="GBP16242.1"/>
    <property type="molecule type" value="Genomic_DNA"/>
</dbReference>
<accession>A0A4C1TQI1</accession>
<name>A0A4C1TQI1_EUMVA</name>
<evidence type="ECO:0000313" key="2">
    <source>
        <dbReference type="Proteomes" id="UP000299102"/>
    </source>
</evidence>
<dbReference type="Proteomes" id="UP000299102">
    <property type="component" value="Unassembled WGS sequence"/>
</dbReference>
<reference evidence="1 2" key="1">
    <citation type="journal article" date="2019" name="Commun. Biol.">
        <title>The bagworm genome reveals a unique fibroin gene that provides high tensile strength.</title>
        <authorList>
            <person name="Kono N."/>
            <person name="Nakamura H."/>
            <person name="Ohtoshi R."/>
            <person name="Tomita M."/>
            <person name="Numata K."/>
            <person name="Arakawa K."/>
        </authorList>
    </citation>
    <scope>NUCLEOTIDE SEQUENCE [LARGE SCALE GENOMIC DNA]</scope>
</reference>
<dbReference type="AlphaFoldDB" id="A0A4C1TQI1"/>
<protein>
    <submittedName>
        <fullName evidence="1">Uncharacterized protein</fullName>
    </submittedName>
</protein>